<feature type="compositionally biased region" description="Basic and acidic residues" evidence="1">
    <location>
        <begin position="48"/>
        <end position="60"/>
    </location>
</feature>
<reference evidence="3 4" key="1">
    <citation type="submission" date="2020-02" db="EMBL/GenBank/DDBJ databases">
        <title>A chromosome-scale genome assembly of the black bullhead catfish (Ameiurus melas).</title>
        <authorList>
            <person name="Wen M."/>
            <person name="Zham M."/>
            <person name="Cabau C."/>
            <person name="Klopp C."/>
            <person name="Donnadieu C."/>
            <person name="Roques C."/>
            <person name="Bouchez O."/>
            <person name="Lampietro C."/>
            <person name="Jouanno E."/>
            <person name="Herpin A."/>
            <person name="Louis A."/>
            <person name="Berthelot C."/>
            <person name="Parey E."/>
            <person name="Roest-Crollius H."/>
            <person name="Braasch I."/>
            <person name="Postlethwait J."/>
            <person name="Robinson-Rechavi M."/>
            <person name="Echchiki A."/>
            <person name="Begum T."/>
            <person name="Montfort J."/>
            <person name="Schartl M."/>
            <person name="Bobe J."/>
            <person name="Guiguen Y."/>
        </authorList>
    </citation>
    <scope>NUCLEOTIDE SEQUENCE [LARGE SCALE GENOMIC DNA]</scope>
    <source>
        <strain evidence="3">M_S1</strain>
        <tissue evidence="3">Blood</tissue>
    </source>
</reference>
<dbReference type="Proteomes" id="UP000593565">
    <property type="component" value="Unassembled WGS sequence"/>
</dbReference>
<evidence type="ECO:0000313" key="3">
    <source>
        <dbReference type="EMBL" id="KAF4086190.1"/>
    </source>
</evidence>
<organism evidence="3 4">
    <name type="scientific">Ameiurus melas</name>
    <name type="common">Black bullhead</name>
    <name type="synonym">Silurus melas</name>
    <dbReference type="NCBI Taxonomy" id="219545"/>
    <lineage>
        <taxon>Eukaryota</taxon>
        <taxon>Metazoa</taxon>
        <taxon>Chordata</taxon>
        <taxon>Craniata</taxon>
        <taxon>Vertebrata</taxon>
        <taxon>Euteleostomi</taxon>
        <taxon>Actinopterygii</taxon>
        <taxon>Neopterygii</taxon>
        <taxon>Teleostei</taxon>
        <taxon>Ostariophysi</taxon>
        <taxon>Siluriformes</taxon>
        <taxon>Ictaluridae</taxon>
        <taxon>Ameiurus</taxon>
    </lineage>
</organism>
<dbReference type="AlphaFoldDB" id="A0A7J6ATX5"/>
<name>A0A7J6ATX5_AMEME</name>
<comment type="caution">
    <text evidence="3">The sequence shown here is derived from an EMBL/GenBank/DDBJ whole genome shotgun (WGS) entry which is preliminary data.</text>
</comment>
<protein>
    <recommendedName>
        <fullName evidence="2">FAM21/CAPZIP domain-containing protein</fullName>
    </recommendedName>
</protein>
<gene>
    <name evidence="3" type="ORF">AMELA_G00103390</name>
</gene>
<evidence type="ECO:0000256" key="1">
    <source>
        <dbReference type="SAM" id="MobiDB-lite"/>
    </source>
</evidence>
<dbReference type="InterPro" id="IPR029341">
    <property type="entry name" value="FAM21/CAPZIP"/>
</dbReference>
<dbReference type="EMBL" id="JAAGNN010000008">
    <property type="protein sequence ID" value="KAF4086190.1"/>
    <property type="molecule type" value="Genomic_DNA"/>
</dbReference>
<dbReference type="Pfam" id="PF15255">
    <property type="entry name" value="CAP-ZIP_m"/>
    <property type="match status" value="1"/>
</dbReference>
<evidence type="ECO:0000259" key="2">
    <source>
        <dbReference type="Pfam" id="PF15255"/>
    </source>
</evidence>
<feature type="region of interest" description="Disordered" evidence="1">
    <location>
        <begin position="15"/>
        <end position="80"/>
    </location>
</feature>
<feature type="compositionally biased region" description="Basic residues" evidence="1">
    <location>
        <begin position="149"/>
        <end position="166"/>
    </location>
</feature>
<accession>A0A7J6ATX5</accession>
<proteinExistence type="predicted"/>
<feature type="compositionally biased region" description="Acidic residues" evidence="1">
    <location>
        <begin position="241"/>
        <end position="251"/>
    </location>
</feature>
<sequence length="309" mass="34291">MEHQEASTVKLSVAELAGKFKSHPLPMPRNDERKPVQRSPPCSLQLHDQMDSESEKEKPTHPPQAPPRAKLKNSPLIDKLQANPILSPTILLNSKSLEGKQPAAPFCPIIPCGPQSPTLRPPQQHGANEVPISFEQPAEGTTLPNLIKSRVRLSFKRRPPTRQHRKSAGEEGAPDTPPEENRSPCDLHSPDNAPDKNGNTKDSLNFPQEETHENQEDSNPLITVEDTELQEEHNDMINDNEGTEDTEEENKEEVAEEKSSGNPEASDNQQEEKALEEHSTEEMEGSKKEEETSGESTEKNKDAEDQAGD</sequence>
<keyword evidence="4" id="KW-1185">Reference proteome</keyword>
<feature type="domain" description="FAM21/CAPZIP" evidence="2">
    <location>
        <begin position="72"/>
        <end position="175"/>
    </location>
</feature>
<feature type="compositionally biased region" description="Basic and acidic residues" evidence="1">
    <location>
        <begin position="270"/>
        <end position="309"/>
    </location>
</feature>
<feature type="region of interest" description="Disordered" evidence="1">
    <location>
        <begin position="100"/>
        <end position="309"/>
    </location>
</feature>
<evidence type="ECO:0000313" key="4">
    <source>
        <dbReference type="Proteomes" id="UP000593565"/>
    </source>
</evidence>
<feature type="compositionally biased region" description="Basic and acidic residues" evidence="1">
    <location>
        <begin position="179"/>
        <end position="189"/>
    </location>
</feature>